<organism evidence="1">
    <name type="scientific">freshwater metagenome</name>
    <dbReference type="NCBI Taxonomy" id="449393"/>
    <lineage>
        <taxon>unclassified sequences</taxon>
        <taxon>metagenomes</taxon>
        <taxon>ecological metagenomes</taxon>
    </lineage>
</organism>
<protein>
    <submittedName>
        <fullName evidence="1">Unannotated protein</fullName>
    </submittedName>
</protein>
<name>A0A6J7MDT5_9ZZZZ</name>
<evidence type="ECO:0000313" key="1">
    <source>
        <dbReference type="EMBL" id="CAB4979300.1"/>
    </source>
</evidence>
<gene>
    <name evidence="1" type="ORF">UFOPK3954_00447</name>
</gene>
<accession>A0A6J7MDT5</accession>
<proteinExistence type="predicted"/>
<sequence>MVHYATHAVRPEQQTLTTERVDEAHGVVDLVLHRSVVQLAERD</sequence>
<dbReference type="EMBL" id="CAFBON010000030">
    <property type="protein sequence ID" value="CAB4979300.1"/>
    <property type="molecule type" value="Genomic_DNA"/>
</dbReference>
<reference evidence="1" key="1">
    <citation type="submission" date="2020-05" db="EMBL/GenBank/DDBJ databases">
        <authorList>
            <person name="Chiriac C."/>
            <person name="Salcher M."/>
            <person name="Ghai R."/>
            <person name="Kavagutti S V."/>
        </authorList>
    </citation>
    <scope>NUCLEOTIDE SEQUENCE</scope>
</reference>
<dbReference type="AlphaFoldDB" id="A0A6J7MDT5"/>